<dbReference type="NCBIfam" id="TIGR02727">
    <property type="entry name" value="MTHFS_bact"/>
    <property type="match status" value="1"/>
</dbReference>
<dbReference type="RefSeq" id="WP_203357395.1">
    <property type="nucleotide sequence ID" value="NZ_CP069127.1"/>
</dbReference>
<keyword evidence="3 4" id="KW-0067">ATP-binding</keyword>
<proteinExistence type="inferred from homology"/>
<name>A0ABX7FX96_BRECH</name>
<keyword evidence="2 4" id="KW-0547">Nucleotide-binding</keyword>
<dbReference type="Proteomes" id="UP000596248">
    <property type="component" value="Chromosome"/>
</dbReference>
<comment type="similarity">
    <text evidence="1 4">Belongs to the 5-formyltetrahydrofolate cyclo-ligase family.</text>
</comment>
<keyword evidence="4" id="KW-0460">Magnesium</keyword>
<sequence length="192" mass="21608">MDPKAVKQQLRSRIIEERKALPDALRREYSARACRHAAEHERLAGARAIMAFHPFGAELDILPFIEKAKARGQEIWLPLTLTAERRLIPYRYEGKHMLKQGVYGIWEPDPALAEEADLTKLDAVLVPGVAFDRHGGRMGYGGGFYDRFLAGLQPRPLLVGIAFSMQLVDQVPREMHDIGLDGVVTENGFFQT</sequence>
<organism evidence="5 6">
    <name type="scientific">Brevibacillus choshinensis</name>
    <dbReference type="NCBI Taxonomy" id="54911"/>
    <lineage>
        <taxon>Bacteria</taxon>
        <taxon>Bacillati</taxon>
        <taxon>Bacillota</taxon>
        <taxon>Bacilli</taxon>
        <taxon>Bacillales</taxon>
        <taxon>Paenibacillaceae</taxon>
        <taxon>Brevibacillus</taxon>
    </lineage>
</organism>
<evidence type="ECO:0000256" key="2">
    <source>
        <dbReference type="ARBA" id="ARBA00022741"/>
    </source>
</evidence>
<evidence type="ECO:0000313" key="5">
    <source>
        <dbReference type="EMBL" id="QRG70425.1"/>
    </source>
</evidence>
<accession>A0ABX7FX96</accession>
<dbReference type="EC" id="6.3.3.2" evidence="4"/>
<dbReference type="InterPro" id="IPR037171">
    <property type="entry name" value="NagB/RpiA_transferase-like"/>
</dbReference>
<keyword evidence="6" id="KW-1185">Reference proteome</keyword>
<keyword evidence="5" id="KW-0436">Ligase</keyword>
<dbReference type="InterPro" id="IPR002698">
    <property type="entry name" value="FTHF_cligase"/>
</dbReference>
<evidence type="ECO:0000313" key="6">
    <source>
        <dbReference type="Proteomes" id="UP000596248"/>
    </source>
</evidence>
<dbReference type="EMBL" id="CP069127">
    <property type="protein sequence ID" value="QRG70425.1"/>
    <property type="molecule type" value="Genomic_DNA"/>
</dbReference>
<evidence type="ECO:0000256" key="1">
    <source>
        <dbReference type="ARBA" id="ARBA00010638"/>
    </source>
</evidence>
<dbReference type="Pfam" id="PF01812">
    <property type="entry name" value="5-FTHF_cyc-lig"/>
    <property type="match status" value="1"/>
</dbReference>
<dbReference type="InterPro" id="IPR024185">
    <property type="entry name" value="FTHF_cligase-like_sf"/>
</dbReference>
<evidence type="ECO:0000256" key="4">
    <source>
        <dbReference type="RuleBase" id="RU361279"/>
    </source>
</evidence>
<dbReference type="PIRSF" id="PIRSF006806">
    <property type="entry name" value="FTHF_cligase"/>
    <property type="match status" value="1"/>
</dbReference>
<gene>
    <name evidence="5" type="ORF">JNE38_02925</name>
</gene>
<dbReference type="SUPFAM" id="SSF100950">
    <property type="entry name" value="NagB/RpiA/CoA transferase-like"/>
    <property type="match status" value="1"/>
</dbReference>
<evidence type="ECO:0000256" key="3">
    <source>
        <dbReference type="ARBA" id="ARBA00022840"/>
    </source>
</evidence>
<dbReference type="PANTHER" id="PTHR23407">
    <property type="entry name" value="ATPASE INHIBITOR/5-FORMYLTETRAHYDROFOLATE CYCLO-LIGASE"/>
    <property type="match status" value="1"/>
</dbReference>
<reference evidence="5 6" key="1">
    <citation type="submission" date="2021-01" db="EMBL/GenBank/DDBJ databases">
        <title>Identification of strong promoters based on the transcriptome of Brevibacillus choshinensis.</title>
        <authorList>
            <person name="Yao D."/>
            <person name="Zhang K."/>
            <person name="Wu J."/>
        </authorList>
    </citation>
    <scope>NUCLEOTIDE SEQUENCE [LARGE SCALE GENOMIC DNA]</scope>
    <source>
        <strain evidence="5 6">HPD31-SP3</strain>
    </source>
</reference>
<dbReference type="GO" id="GO:0030272">
    <property type="term" value="F:5-formyltetrahydrofolate cyclo-ligase activity"/>
    <property type="evidence" value="ECO:0007669"/>
    <property type="project" value="UniProtKB-EC"/>
</dbReference>
<dbReference type="Gene3D" id="3.40.50.10420">
    <property type="entry name" value="NagB/RpiA/CoA transferase-like"/>
    <property type="match status" value="1"/>
</dbReference>
<comment type="cofactor">
    <cofactor evidence="4">
        <name>Mg(2+)</name>
        <dbReference type="ChEBI" id="CHEBI:18420"/>
    </cofactor>
</comment>
<keyword evidence="4" id="KW-0479">Metal-binding</keyword>
<protein>
    <recommendedName>
        <fullName evidence="4">5-formyltetrahydrofolate cyclo-ligase</fullName>
        <ecNumber evidence="4">6.3.3.2</ecNumber>
    </recommendedName>
</protein>
<dbReference type="PANTHER" id="PTHR23407:SF1">
    <property type="entry name" value="5-FORMYLTETRAHYDROFOLATE CYCLO-LIGASE"/>
    <property type="match status" value="1"/>
</dbReference>
<comment type="catalytic activity">
    <reaction evidence="4">
        <text>(6S)-5-formyl-5,6,7,8-tetrahydrofolate + ATP = (6R)-5,10-methenyltetrahydrofolate + ADP + phosphate</text>
        <dbReference type="Rhea" id="RHEA:10488"/>
        <dbReference type="ChEBI" id="CHEBI:30616"/>
        <dbReference type="ChEBI" id="CHEBI:43474"/>
        <dbReference type="ChEBI" id="CHEBI:57455"/>
        <dbReference type="ChEBI" id="CHEBI:57457"/>
        <dbReference type="ChEBI" id="CHEBI:456216"/>
        <dbReference type="EC" id="6.3.3.2"/>
    </reaction>
</comment>